<feature type="region of interest" description="Disordered" evidence="3">
    <location>
        <begin position="206"/>
        <end position="275"/>
    </location>
</feature>
<feature type="transmembrane region" description="Helical" evidence="4">
    <location>
        <begin position="93"/>
        <end position="115"/>
    </location>
</feature>
<keyword evidence="4" id="KW-0472">Membrane</keyword>
<dbReference type="GO" id="GO:0006325">
    <property type="term" value="P:chromatin organization"/>
    <property type="evidence" value="ECO:0007669"/>
    <property type="project" value="UniProtKB-KW"/>
</dbReference>
<feature type="compositionally biased region" description="Basic and acidic residues" evidence="3">
    <location>
        <begin position="248"/>
        <end position="266"/>
    </location>
</feature>
<dbReference type="SUPFAM" id="SSF52768">
    <property type="entry name" value="Arginase/deacetylase"/>
    <property type="match status" value="1"/>
</dbReference>
<dbReference type="PANTHER" id="PTHR48252">
    <property type="entry name" value="HISTONE DEACETYLASE 2-RELATED"/>
    <property type="match status" value="1"/>
</dbReference>
<evidence type="ECO:0000256" key="2">
    <source>
        <dbReference type="ARBA" id="ARBA00022853"/>
    </source>
</evidence>
<evidence type="ECO:0000256" key="4">
    <source>
        <dbReference type="SAM" id="Phobius"/>
    </source>
</evidence>
<dbReference type="AlphaFoldDB" id="A0AAE0AW47"/>
<feature type="compositionally biased region" description="Acidic residues" evidence="3">
    <location>
        <begin position="214"/>
        <end position="239"/>
    </location>
</feature>
<sequence length="316" mass="35867">MGRVNWVVRMRGDVDCMIFVRVCPLGNPLGIFIGISSDGRMCDCCCDEKVREIYLHQESFFPIPIFFFIFFLPSLTALAHCRSAPSATRRRRSALHLPLLLSSSSSSSSVFFFFFSSSPICCLGGGGYTIRNVARCCCYETRAALGMEVDDNMPEHEYYEYFGPEYTLHVAPSNMENKNSRQILDEIKNKLLDYLSKLQHAPSVQFLERPPDTELLEADEDQEDGDDRWDPDSDMDVDDECKPLPSRVKREMIKPEPKDLDDHKGTAEQARGFDTNTYETASAKILYMSSMSIDEPSVKVEQENTGKASDQMYPKS</sequence>
<proteinExistence type="predicted"/>
<gene>
    <name evidence="5" type="ORF">Dsin_005044</name>
</gene>
<organism evidence="5 6">
    <name type="scientific">Dipteronia sinensis</name>
    <dbReference type="NCBI Taxonomy" id="43782"/>
    <lineage>
        <taxon>Eukaryota</taxon>
        <taxon>Viridiplantae</taxon>
        <taxon>Streptophyta</taxon>
        <taxon>Embryophyta</taxon>
        <taxon>Tracheophyta</taxon>
        <taxon>Spermatophyta</taxon>
        <taxon>Magnoliopsida</taxon>
        <taxon>eudicotyledons</taxon>
        <taxon>Gunneridae</taxon>
        <taxon>Pentapetalae</taxon>
        <taxon>rosids</taxon>
        <taxon>malvids</taxon>
        <taxon>Sapindales</taxon>
        <taxon>Sapindaceae</taxon>
        <taxon>Hippocastanoideae</taxon>
        <taxon>Acereae</taxon>
        <taxon>Dipteronia</taxon>
    </lineage>
</organism>
<keyword evidence="4" id="KW-0812">Transmembrane</keyword>
<reference evidence="5" key="1">
    <citation type="journal article" date="2023" name="Plant J.">
        <title>Genome sequences and population genomics provide insights into the demographic history, inbreeding, and mutation load of two 'living fossil' tree species of Dipteronia.</title>
        <authorList>
            <person name="Feng Y."/>
            <person name="Comes H.P."/>
            <person name="Chen J."/>
            <person name="Zhu S."/>
            <person name="Lu R."/>
            <person name="Zhang X."/>
            <person name="Li P."/>
            <person name="Qiu J."/>
            <person name="Olsen K.M."/>
            <person name="Qiu Y."/>
        </authorList>
    </citation>
    <scope>NUCLEOTIDE SEQUENCE</scope>
    <source>
        <strain evidence="5">NBL</strain>
    </source>
</reference>
<name>A0AAE0AW47_9ROSI</name>
<protein>
    <recommendedName>
        <fullName evidence="7">Histone deacetylase</fullName>
    </recommendedName>
</protein>
<comment type="caution">
    <text evidence="5">The sequence shown here is derived from an EMBL/GenBank/DDBJ whole genome shotgun (WGS) entry which is preliminary data.</text>
</comment>
<dbReference type="InterPro" id="IPR023696">
    <property type="entry name" value="Ureohydrolase_dom_sf"/>
</dbReference>
<dbReference type="InterPro" id="IPR037138">
    <property type="entry name" value="His_deacetylse_dom_sf"/>
</dbReference>
<feature type="region of interest" description="Disordered" evidence="3">
    <location>
        <begin position="296"/>
        <end position="316"/>
    </location>
</feature>
<evidence type="ECO:0000256" key="3">
    <source>
        <dbReference type="SAM" id="MobiDB-lite"/>
    </source>
</evidence>
<keyword evidence="2" id="KW-0156">Chromatin regulator</keyword>
<evidence type="ECO:0000256" key="1">
    <source>
        <dbReference type="ARBA" id="ARBA00022491"/>
    </source>
</evidence>
<dbReference type="PANTHER" id="PTHR48252:SF77">
    <property type="entry name" value="HISTONE DEACETYLASE DOMAIN-CONTAINING PROTEIN"/>
    <property type="match status" value="1"/>
</dbReference>
<keyword evidence="6" id="KW-1185">Reference proteome</keyword>
<dbReference type="Gene3D" id="3.40.800.20">
    <property type="entry name" value="Histone deacetylase domain"/>
    <property type="match status" value="1"/>
</dbReference>
<keyword evidence="4" id="KW-1133">Transmembrane helix</keyword>
<dbReference type="EMBL" id="JANJYJ010000002">
    <property type="protein sequence ID" value="KAK3225182.1"/>
    <property type="molecule type" value="Genomic_DNA"/>
</dbReference>
<evidence type="ECO:0000313" key="6">
    <source>
        <dbReference type="Proteomes" id="UP001281410"/>
    </source>
</evidence>
<accession>A0AAE0AW47</accession>
<feature type="transmembrane region" description="Helical" evidence="4">
    <location>
        <begin position="60"/>
        <end position="81"/>
    </location>
</feature>
<evidence type="ECO:0000313" key="5">
    <source>
        <dbReference type="EMBL" id="KAK3225182.1"/>
    </source>
</evidence>
<dbReference type="Proteomes" id="UP001281410">
    <property type="component" value="Unassembled WGS sequence"/>
</dbReference>
<evidence type="ECO:0008006" key="7">
    <source>
        <dbReference type="Google" id="ProtNLM"/>
    </source>
</evidence>
<keyword evidence="1" id="KW-0678">Repressor</keyword>